<reference evidence="2 3" key="1">
    <citation type="submission" date="2016-01" db="EMBL/GenBank/DDBJ databases">
        <title>The new phylogeny of the genus Mycobacterium.</title>
        <authorList>
            <person name="Tarcisio F."/>
            <person name="Conor M."/>
            <person name="Antonella G."/>
            <person name="Elisabetta G."/>
            <person name="Giulia F.S."/>
            <person name="Sara T."/>
            <person name="Anna F."/>
            <person name="Clotilde B."/>
            <person name="Roberto B."/>
            <person name="Veronica D.S."/>
            <person name="Fabio R."/>
            <person name="Monica P."/>
            <person name="Olivier J."/>
            <person name="Enrico T."/>
            <person name="Nicola S."/>
        </authorList>
    </citation>
    <scope>NUCLEOTIDE SEQUENCE [LARGE SCALE GENOMIC DNA]</scope>
    <source>
        <strain evidence="2 3">DSM 45166</strain>
    </source>
</reference>
<comment type="caution">
    <text evidence="2">The sequence shown here is derived from an EMBL/GenBank/DDBJ whole genome shotgun (WGS) entry which is preliminary data.</text>
</comment>
<dbReference type="PROSITE" id="PS50943">
    <property type="entry name" value="HTH_CROC1"/>
    <property type="match status" value="1"/>
</dbReference>
<dbReference type="SUPFAM" id="SSF47413">
    <property type="entry name" value="lambda repressor-like DNA-binding domains"/>
    <property type="match status" value="1"/>
</dbReference>
<protein>
    <submittedName>
        <fullName evidence="2">XRE family transcriptional regulator</fullName>
    </submittedName>
</protein>
<dbReference type="OrthoDB" id="5738376at2"/>
<name>A0A1X1YMH9_9MYCO</name>
<dbReference type="GO" id="GO:0003677">
    <property type="term" value="F:DNA binding"/>
    <property type="evidence" value="ECO:0007669"/>
    <property type="project" value="InterPro"/>
</dbReference>
<dbReference type="Pfam" id="PF01381">
    <property type="entry name" value="HTH_3"/>
    <property type="match status" value="1"/>
</dbReference>
<dbReference type="SMART" id="SM00530">
    <property type="entry name" value="HTH_XRE"/>
    <property type="match status" value="1"/>
</dbReference>
<gene>
    <name evidence="2" type="ORF">AWC14_01140</name>
</gene>
<keyword evidence="3" id="KW-1185">Reference proteome</keyword>
<dbReference type="Proteomes" id="UP000193487">
    <property type="component" value="Unassembled WGS sequence"/>
</dbReference>
<dbReference type="InterPro" id="IPR001387">
    <property type="entry name" value="Cro/C1-type_HTH"/>
</dbReference>
<evidence type="ECO:0000313" key="3">
    <source>
        <dbReference type="Proteomes" id="UP000193487"/>
    </source>
</evidence>
<dbReference type="Gene3D" id="1.10.260.40">
    <property type="entry name" value="lambda repressor-like DNA-binding domains"/>
    <property type="match status" value="1"/>
</dbReference>
<evidence type="ECO:0000313" key="2">
    <source>
        <dbReference type="EMBL" id="ORW12221.1"/>
    </source>
</evidence>
<organism evidence="2 3">
    <name type="scientific">Mycobacterium kyorinense</name>
    <dbReference type="NCBI Taxonomy" id="487514"/>
    <lineage>
        <taxon>Bacteria</taxon>
        <taxon>Bacillati</taxon>
        <taxon>Actinomycetota</taxon>
        <taxon>Actinomycetes</taxon>
        <taxon>Mycobacteriales</taxon>
        <taxon>Mycobacteriaceae</taxon>
        <taxon>Mycobacterium</taxon>
    </lineage>
</organism>
<dbReference type="InterPro" id="IPR010982">
    <property type="entry name" value="Lambda_DNA-bd_dom_sf"/>
</dbReference>
<dbReference type="CDD" id="cd00093">
    <property type="entry name" value="HTH_XRE"/>
    <property type="match status" value="1"/>
</dbReference>
<dbReference type="EMBL" id="LQPE01000002">
    <property type="protein sequence ID" value="ORW12221.1"/>
    <property type="molecule type" value="Genomic_DNA"/>
</dbReference>
<dbReference type="AlphaFoldDB" id="A0A1X1YMH9"/>
<proteinExistence type="predicted"/>
<sequence length="100" mass="11605">MTTLQDWLTKRPVDRTAVEEHKKRMRGQLRGHTLRELREAQNLTQTQLAALLHVSQNRVSAFERGQVEHAQIDTLRRYIEALGGHLRVEVDLGDERIQLA</sequence>
<accession>A0A1X1YMH9</accession>
<evidence type="ECO:0000259" key="1">
    <source>
        <dbReference type="PROSITE" id="PS50943"/>
    </source>
</evidence>
<feature type="domain" description="HTH cro/C1-type" evidence="1">
    <location>
        <begin position="34"/>
        <end position="90"/>
    </location>
</feature>
<dbReference type="RefSeq" id="WP_045374961.1">
    <property type="nucleotide sequence ID" value="NZ_BBKA01000019.1"/>
</dbReference>